<evidence type="ECO:0008006" key="4">
    <source>
        <dbReference type="Google" id="ProtNLM"/>
    </source>
</evidence>
<reference evidence="2 3" key="1">
    <citation type="submission" date="2020-10" db="EMBL/GenBank/DDBJ databases">
        <title>Sequencing the genomes of 1000 actinobacteria strains.</title>
        <authorList>
            <person name="Klenk H.-P."/>
        </authorList>
    </citation>
    <scope>NUCLEOTIDE SEQUENCE [LARGE SCALE GENOMIC DNA]</scope>
    <source>
        <strain evidence="2 3">DSM 44653</strain>
    </source>
</reference>
<protein>
    <recommendedName>
        <fullName evidence="4">PH domain-containing protein</fullName>
    </recommendedName>
</protein>
<dbReference type="Proteomes" id="UP000631670">
    <property type="component" value="Unassembled WGS sequence"/>
</dbReference>
<keyword evidence="1" id="KW-0472">Membrane</keyword>
<keyword evidence="1" id="KW-1133">Transmembrane helix</keyword>
<proteinExistence type="predicted"/>
<feature type="transmembrane region" description="Helical" evidence="1">
    <location>
        <begin position="103"/>
        <end position="123"/>
    </location>
</feature>
<keyword evidence="3" id="KW-1185">Reference proteome</keyword>
<dbReference type="RefSeq" id="WP_143265354.1">
    <property type="nucleotide sequence ID" value="NZ_JADBEG010000001.1"/>
</dbReference>
<feature type="transmembrane region" description="Helical" evidence="1">
    <location>
        <begin position="70"/>
        <end position="97"/>
    </location>
</feature>
<keyword evidence="1" id="KW-0812">Transmembrane</keyword>
<organism evidence="2 3">
    <name type="scientific">Amycolatopsis lexingtonensis</name>
    <dbReference type="NCBI Taxonomy" id="218822"/>
    <lineage>
        <taxon>Bacteria</taxon>
        <taxon>Bacillati</taxon>
        <taxon>Actinomycetota</taxon>
        <taxon>Actinomycetes</taxon>
        <taxon>Pseudonocardiales</taxon>
        <taxon>Pseudonocardiaceae</taxon>
        <taxon>Amycolatopsis</taxon>
    </lineage>
</organism>
<gene>
    <name evidence="2" type="ORF">H4696_000303</name>
</gene>
<dbReference type="EMBL" id="JADBEG010000001">
    <property type="protein sequence ID" value="MBE1493203.1"/>
    <property type="molecule type" value="Genomic_DNA"/>
</dbReference>
<sequence length="221" mass="24794">MPDHKPGSPARQVQYGRFERTLITPVDHQKRRERRPSAVSWHHQSQLTEPRSLTPLHNGAMLTTFRPRWVLAWFSAVVSGVAGGVVAFAARFAMGLVWSDDRVAGPVGAMVVAAGLIVLLVLVRVRRRRLSVTESGLVAHRDGYRVSVRWDDFEQVVTKRMGPFTIDVLTFRAGHVEPSSRHPVPRKVFAVGADRMIQIGAYDVRWRDGLVGQMTARVTDR</sequence>
<evidence type="ECO:0000313" key="2">
    <source>
        <dbReference type="EMBL" id="MBE1493203.1"/>
    </source>
</evidence>
<comment type="caution">
    <text evidence="2">The sequence shown here is derived from an EMBL/GenBank/DDBJ whole genome shotgun (WGS) entry which is preliminary data.</text>
</comment>
<accession>A0ABR9HQJ0</accession>
<evidence type="ECO:0000313" key="3">
    <source>
        <dbReference type="Proteomes" id="UP000631670"/>
    </source>
</evidence>
<name>A0ABR9HQJ0_9PSEU</name>
<evidence type="ECO:0000256" key="1">
    <source>
        <dbReference type="SAM" id="Phobius"/>
    </source>
</evidence>